<accession>A0AAN9PWF5</accession>
<dbReference type="AlphaFoldDB" id="A0AAN9PWF5"/>
<evidence type="ECO:0000313" key="2">
    <source>
        <dbReference type="Proteomes" id="UP001359559"/>
    </source>
</evidence>
<evidence type="ECO:0000313" key="1">
    <source>
        <dbReference type="EMBL" id="KAK7311418.1"/>
    </source>
</evidence>
<sequence>MPPKSNSPNCVLKKSLLASSIALVLVTPSALNPITVLPSIPSMRNLSIQMRNLSIRFLLLFHLFPMDIKGAARK</sequence>
<proteinExistence type="predicted"/>
<dbReference type="Proteomes" id="UP001359559">
    <property type="component" value="Unassembled WGS sequence"/>
</dbReference>
<organism evidence="1 2">
    <name type="scientific">Clitoria ternatea</name>
    <name type="common">Butterfly pea</name>
    <dbReference type="NCBI Taxonomy" id="43366"/>
    <lineage>
        <taxon>Eukaryota</taxon>
        <taxon>Viridiplantae</taxon>
        <taxon>Streptophyta</taxon>
        <taxon>Embryophyta</taxon>
        <taxon>Tracheophyta</taxon>
        <taxon>Spermatophyta</taxon>
        <taxon>Magnoliopsida</taxon>
        <taxon>eudicotyledons</taxon>
        <taxon>Gunneridae</taxon>
        <taxon>Pentapetalae</taxon>
        <taxon>rosids</taxon>
        <taxon>fabids</taxon>
        <taxon>Fabales</taxon>
        <taxon>Fabaceae</taxon>
        <taxon>Papilionoideae</taxon>
        <taxon>50 kb inversion clade</taxon>
        <taxon>NPAAA clade</taxon>
        <taxon>indigoferoid/millettioid clade</taxon>
        <taxon>Phaseoleae</taxon>
        <taxon>Clitoria</taxon>
    </lineage>
</organism>
<comment type="caution">
    <text evidence="1">The sequence shown here is derived from an EMBL/GenBank/DDBJ whole genome shotgun (WGS) entry which is preliminary data.</text>
</comment>
<protein>
    <submittedName>
        <fullName evidence="1">Uncharacterized protein</fullName>
    </submittedName>
</protein>
<reference evidence="1 2" key="1">
    <citation type="submission" date="2024-01" db="EMBL/GenBank/DDBJ databases">
        <title>The genomes of 5 underutilized Papilionoideae crops provide insights into root nodulation and disease resistance.</title>
        <authorList>
            <person name="Yuan L."/>
        </authorList>
    </citation>
    <scope>NUCLEOTIDE SEQUENCE [LARGE SCALE GENOMIC DNA]</scope>
    <source>
        <strain evidence="1">LY-2023</strain>
        <tissue evidence="1">Leaf</tissue>
    </source>
</reference>
<gene>
    <name evidence="1" type="ORF">RJT34_09551</name>
</gene>
<name>A0AAN9PWF5_CLITE</name>
<dbReference type="EMBL" id="JAYKXN010000002">
    <property type="protein sequence ID" value="KAK7311418.1"/>
    <property type="molecule type" value="Genomic_DNA"/>
</dbReference>
<keyword evidence="2" id="KW-1185">Reference proteome</keyword>